<sequence length="123" mass="13730">MQELKYSSWTRMTTPLLLALLVLTQQVVSSPFHRAVSTSPGSDDGPGALEVERAPVLRRVARMSPLWRLMNSKPLGAYCHSNYECSTGLCRYTILPVIPVATHVDILYVRSVSMPVNILLLYL</sequence>
<feature type="signal peptide" evidence="1">
    <location>
        <begin position="1"/>
        <end position="29"/>
    </location>
</feature>
<dbReference type="GO" id="GO:0061844">
    <property type="term" value="P:antimicrobial humoral immune response mediated by antimicrobial peptide"/>
    <property type="evidence" value="ECO:0007669"/>
    <property type="project" value="TreeGrafter"/>
</dbReference>
<proteinExistence type="predicted"/>
<accession>A0A8C5CTJ5</accession>
<dbReference type="AlphaFoldDB" id="A0A8C5CTJ5"/>
<dbReference type="Pfam" id="PF07359">
    <property type="entry name" value="LEAP-2"/>
    <property type="match status" value="1"/>
</dbReference>
<dbReference type="InterPro" id="IPR009955">
    <property type="entry name" value="LEAP-2"/>
</dbReference>
<feature type="chain" id="PRO_5034407804" description="Liver-expressed antimicrobial peptide 2" evidence="1">
    <location>
        <begin position="30"/>
        <end position="123"/>
    </location>
</feature>
<dbReference type="PANTHER" id="PTHR21007">
    <property type="entry name" value="LIVER EXPRESSED ANTIMICROBIAL PEPTIDE 2"/>
    <property type="match status" value="1"/>
</dbReference>
<reference evidence="2" key="1">
    <citation type="submission" date="2025-08" db="UniProtKB">
        <authorList>
            <consortium name="Ensembl"/>
        </authorList>
    </citation>
    <scope>IDENTIFICATION</scope>
</reference>
<name>A0A8C5CTJ5_GADMO</name>
<protein>
    <recommendedName>
        <fullName evidence="4">Liver-expressed antimicrobial peptide 2</fullName>
    </recommendedName>
</protein>
<keyword evidence="1" id="KW-0732">Signal</keyword>
<reference evidence="2" key="2">
    <citation type="submission" date="2025-09" db="UniProtKB">
        <authorList>
            <consortium name="Ensembl"/>
        </authorList>
    </citation>
    <scope>IDENTIFICATION</scope>
</reference>
<dbReference type="Gene3D" id="4.10.40.50">
    <property type="match status" value="1"/>
</dbReference>
<organism evidence="2 3">
    <name type="scientific">Gadus morhua</name>
    <name type="common">Atlantic cod</name>
    <dbReference type="NCBI Taxonomy" id="8049"/>
    <lineage>
        <taxon>Eukaryota</taxon>
        <taxon>Metazoa</taxon>
        <taxon>Chordata</taxon>
        <taxon>Craniata</taxon>
        <taxon>Vertebrata</taxon>
        <taxon>Euteleostomi</taxon>
        <taxon>Actinopterygii</taxon>
        <taxon>Neopterygii</taxon>
        <taxon>Teleostei</taxon>
        <taxon>Neoteleostei</taxon>
        <taxon>Acanthomorphata</taxon>
        <taxon>Zeiogadaria</taxon>
        <taxon>Gadariae</taxon>
        <taxon>Gadiformes</taxon>
        <taxon>Gadoidei</taxon>
        <taxon>Gadidae</taxon>
        <taxon>Gadus</taxon>
    </lineage>
</organism>
<dbReference type="PANTHER" id="PTHR21007:SF5">
    <property type="entry name" value="LIVER-EXPRESSED ANTIMICROBIAL PEPTIDE 2"/>
    <property type="match status" value="1"/>
</dbReference>
<evidence type="ECO:0008006" key="4">
    <source>
        <dbReference type="Google" id="ProtNLM"/>
    </source>
</evidence>
<dbReference type="GO" id="GO:0042742">
    <property type="term" value="P:defense response to bacterium"/>
    <property type="evidence" value="ECO:0007669"/>
    <property type="project" value="InterPro"/>
</dbReference>
<keyword evidence="3" id="KW-1185">Reference proteome</keyword>
<evidence type="ECO:0000256" key="1">
    <source>
        <dbReference type="SAM" id="SignalP"/>
    </source>
</evidence>
<evidence type="ECO:0000313" key="2">
    <source>
        <dbReference type="Ensembl" id="ENSGMOP00000064566.1"/>
    </source>
</evidence>
<dbReference type="GeneTree" id="ENSGT00510000050937"/>
<dbReference type="Ensembl" id="ENSGMOT00000053947.1">
    <property type="protein sequence ID" value="ENSGMOP00000064566.1"/>
    <property type="gene ID" value="ENSGMOG00000033299.1"/>
</dbReference>
<dbReference type="Proteomes" id="UP000694546">
    <property type="component" value="Chromosome 17"/>
</dbReference>
<evidence type="ECO:0000313" key="3">
    <source>
        <dbReference type="Proteomes" id="UP000694546"/>
    </source>
</evidence>